<keyword evidence="3" id="KW-1185">Reference proteome</keyword>
<organism evidence="2 3">
    <name type="scientific">Ignelater luminosus</name>
    <name type="common">Cucubano</name>
    <name type="synonym">Pyrophorus luminosus</name>
    <dbReference type="NCBI Taxonomy" id="2038154"/>
    <lineage>
        <taxon>Eukaryota</taxon>
        <taxon>Metazoa</taxon>
        <taxon>Ecdysozoa</taxon>
        <taxon>Arthropoda</taxon>
        <taxon>Hexapoda</taxon>
        <taxon>Insecta</taxon>
        <taxon>Pterygota</taxon>
        <taxon>Neoptera</taxon>
        <taxon>Endopterygota</taxon>
        <taxon>Coleoptera</taxon>
        <taxon>Polyphaga</taxon>
        <taxon>Elateriformia</taxon>
        <taxon>Elateroidea</taxon>
        <taxon>Elateridae</taxon>
        <taxon>Agrypninae</taxon>
        <taxon>Pyrophorini</taxon>
        <taxon>Ignelater</taxon>
    </lineage>
</organism>
<protein>
    <recommendedName>
        <fullName evidence="4">27 kDa hemolymph protein</fullName>
    </recommendedName>
</protein>
<evidence type="ECO:0008006" key="4">
    <source>
        <dbReference type="Google" id="ProtNLM"/>
    </source>
</evidence>
<dbReference type="Proteomes" id="UP000801492">
    <property type="component" value="Unassembled WGS sequence"/>
</dbReference>
<comment type="caution">
    <text evidence="2">The sequence shown here is derived from an EMBL/GenBank/DDBJ whole genome shotgun (WGS) entry which is preliminary data.</text>
</comment>
<gene>
    <name evidence="2" type="ORF">ILUMI_01729</name>
</gene>
<proteinExistence type="predicted"/>
<feature type="signal peptide" evidence="1">
    <location>
        <begin position="1"/>
        <end position="17"/>
    </location>
</feature>
<sequence length="247" mass="27258">MQWAFATVLLLLGTCWCEKLPENLQNLREKLAASVSLDEVQEALRSKCEKNGGPDAFDKLETAGGDLQTCIQSNFNATQIKEEIAIKRKTGDLDEVFEKYCKRVPTVKECVKTASTAAEACLEQNEKESLKLVLNIADSLATFACYKDGDRIAMFVAEGGPECIESKQSDIERCANETLSHRIPTDISLNNLPLLSESTEGCGDFSKLQTCVVEALEGCEDSTPANIVDALFKFIRRVSPCKDYKPK</sequence>
<evidence type="ECO:0000313" key="3">
    <source>
        <dbReference type="Proteomes" id="UP000801492"/>
    </source>
</evidence>
<dbReference type="PANTHER" id="PTHR20997:SF2">
    <property type="entry name" value="EG:BACR42I17.2 PROTEIN-RELATED"/>
    <property type="match status" value="1"/>
</dbReference>
<dbReference type="InterPro" id="IPR009832">
    <property type="entry name" value="DUF1397"/>
</dbReference>
<evidence type="ECO:0000313" key="2">
    <source>
        <dbReference type="EMBL" id="KAF2904448.1"/>
    </source>
</evidence>
<dbReference type="PANTHER" id="PTHR20997">
    <property type="entry name" value="EG:BACR42I17.2 PROTEIN-RELATED"/>
    <property type="match status" value="1"/>
</dbReference>
<evidence type="ECO:0000256" key="1">
    <source>
        <dbReference type="SAM" id="SignalP"/>
    </source>
</evidence>
<name>A0A8K0DE12_IGNLU</name>
<feature type="chain" id="PRO_5035439688" description="27 kDa hemolymph protein" evidence="1">
    <location>
        <begin position="18"/>
        <end position="247"/>
    </location>
</feature>
<dbReference type="Pfam" id="PF07165">
    <property type="entry name" value="DUF1397"/>
    <property type="match status" value="1"/>
</dbReference>
<accession>A0A8K0DE12</accession>
<dbReference type="EMBL" id="VTPC01000769">
    <property type="protein sequence ID" value="KAF2904448.1"/>
    <property type="molecule type" value="Genomic_DNA"/>
</dbReference>
<keyword evidence="1" id="KW-0732">Signal</keyword>
<dbReference type="OrthoDB" id="6512861at2759"/>
<dbReference type="AlphaFoldDB" id="A0A8K0DE12"/>
<reference evidence="2" key="1">
    <citation type="submission" date="2019-08" db="EMBL/GenBank/DDBJ databases">
        <title>The genome of the North American firefly Photinus pyralis.</title>
        <authorList>
            <consortium name="Photinus pyralis genome working group"/>
            <person name="Fallon T.R."/>
            <person name="Sander Lower S.E."/>
            <person name="Weng J.-K."/>
        </authorList>
    </citation>
    <scope>NUCLEOTIDE SEQUENCE</scope>
    <source>
        <strain evidence="2">TRF0915ILg1</strain>
        <tissue evidence="2">Whole body</tissue>
    </source>
</reference>